<keyword evidence="3" id="KW-1185">Reference proteome</keyword>
<reference evidence="2 3" key="1">
    <citation type="submission" date="2020-11" db="EMBL/GenBank/DDBJ databases">
        <title>Sequencing the genomes of 1000 actinobacteria strains.</title>
        <authorList>
            <person name="Klenk H.-P."/>
        </authorList>
    </citation>
    <scope>NUCLEOTIDE SEQUENCE [LARGE SCALE GENOMIC DNA]</scope>
    <source>
        <strain evidence="2 3">DSM 101692</strain>
    </source>
</reference>
<dbReference type="InterPro" id="IPR012312">
    <property type="entry name" value="Hemerythrin-like"/>
</dbReference>
<dbReference type="RefSeq" id="WP_196925697.1">
    <property type="nucleotide sequence ID" value="NZ_JADOTX010000001.1"/>
</dbReference>
<comment type="caution">
    <text evidence="2">The sequence shown here is derived from an EMBL/GenBank/DDBJ whole genome shotgun (WGS) entry which is preliminary data.</text>
</comment>
<dbReference type="Proteomes" id="UP000614915">
    <property type="component" value="Unassembled WGS sequence"/>
</dbReference>
<evidence type="ECO:0000313" key="2">
    <source>
        <dbReference type="EMBL" id="MBG6064512.1"/>
    </source>
</evidence>
<organism evidence="2 3">
    <name type="scientific">Micromonospora ureilytica</name>
    <dbReference type="NCBI Taxonomy" id="709868"/>
    <lineage>
        <taxon>Bacteria</taxon>
        <taxon>Bacillati</taxon>
        <taxon>Actinomycetota</taxon>
        <taxon>Actinomycetes</taxon>
        <taxon>Micromonosporales</taxon>
        <taxon>Micromonosporaceae</taxon>
        <taxon>Micromonospora</taxon>
    </lineage>
</organism>
<evidence type="ECO:0000259" key="1">
    <source>
        <dbReference type="Pfam" id="PF01814"/>
    </source>
</evidence>
<gene>
    <name evidence="2" type="ORF">IW248_000799</name>
</gene>
<dbReference type="CDD" id="cd12108">
    <property type="entry name" value="Hr-like"/>
    <property type="match status" value="1"/>
</dbReference>
<sequence length="219" mass="24012">MADSRDMYLVHSAFRREFPVAAALVRTITADDSAAAARVADHVLILTGLLNLHHAGEDEKVWPKLMQRGPREIAPLVETMERQHEGLHEALVEVESRAGAWRRTATAVDRDALAAAVDAMVPPMLEHLVTEETHLLALIDKYLTDKEWAEVGAAAMATMPKKLLPMAFGMVLRDGTPEHVAGLKAVIPGPAWFVLSRLGPGAYTRYARRLGLDRVRSAA</sequence>
<protein>
    <recommendedName>
        <fullName evidence="1">Hemerythrin-like domain-containing protein</fullName>
    </recommendedName>
</protein>
<proteinExistence type="predicted"/>
<dbReference type="Gene3D" id="1.20.120.520">
    <property type="entry name" value="nmb1532 protein domain like"/>
    <property type="match status" value="1"/>
</dbReference>
<accession>A0ABS0JBS6</accession>
<feature type="domain" description="Hemerythrin-like" evidence="1">
    <location>
        <begin position="7"/>
        <end position="138"/>
    </location>
</feature>
<dbReference type="EMBL" id="JADOTX010000001">
    <property type="protein sequence ID" value="MBG6064512.1"/>
    <property type="molecule type" value="Genomic_DNA"/>
</dbReference>
<name>A0ABS0JBS6_9ACTN</name>
<evidence type="ECO:0000313" key="3">
    <source>
        <dbReference type="Proteomes" id="UP000614915"/>
    </source>
</evidence>
<dbReference type="Pfam" id="PF01814">
    <property type="entry name" value="Hemerythrin"/>
    <property type="match status" value="1"/>
</dbReference>